<evidence type="ECO:0000313" key="2">
    <source>
        <dbReference type="Ensembl" id="ENSDCDP00010001977.1"/>
    </source>
</evidence>
<dbReference type="GeneTree" id="ENSGT00940000155141"/>
<organism evidence="2 3">
    <name type="scientific">Denticeps clupeoides</name>
    <name type="common">denticle herring</name>
    <dbReference type="NCBI Taxonomy" id="299321"/>
    <lineage>
        <taxon>Eukaryota</taxon>
        <taxon>Metazoa</taxon>
        <taxon>Chordata</taxon>
        <taxon>Craniata</taxon>
        <taxon>Vertebrata</taxon>
        <taxon>Euteleostomi</taxon>
        <taxon>Actinopterygii</taxon>
        <taxon>Neopterygii</taxon>
        <taxon>Teleostei</taxon>
        <taxon>Clupei</taxon>
        <taxon>Clupeiformes</taxon>
        <taxon>Denticipitoidei</taxon>
        <taxon>Denticipitidae</taxon>
        <taxon>Denticeps</taxon>
    </lineage>
</organism>
<dbReference type="AlphaFoldDB" id="A0AAY3ZYT0"/>
<reference evidence="2" key="2">
    <citation type="submission" date="2025-08" db="UniProtKB">
        <authorList>
            <consortium name="Ensembl"/>
        </authorList>
    </citation>
    <scope>IDENTIFICATION</scope>
</reference>
<sequence length="126" mass="14196">MASIDSPVLLAIKDMDNQVFGAFSSHPFRVSECCYGTGETFLYTFSPHFSIFRWSGENCYFVKGFLDSLQMGGGGGRFGLWLDADLHQGSSFSCHTFHNVPLLPHHDFTVQELEVWTFEYSKPALV</sequence>
<proteinExistence type="predicted"/>
<dbReference type="Ensembl" id="ENSDCDT00010002060.1">
    <property type="protein sequence ID" value="ENSDCDP00010001977.1"/>
    <property type="gene ID" value="ENSDCDG00010000990.1"/>
</dbReference>
<protein>
    <submittedName>
        <fullName evidence="2">Nuclear receptor coactivator 7a</fullName>
    </submittedName>
</protein>
<dbReference type="PROSITE" id="PS51886">
    <property type="entry name" value="TLDC"/>
    <property type="match status" value="1"/>
</dbReference>
<evidence type="ECO:0000259" key="1">
    <source>
        <dbReference type="PROSITE" id="PS51886"/>
    </source>
</evidence>
<reference evidence="2" key="3">
    <citation type="submission" date="2025-09" db="UniProtKB">
        <authorList>
            <consortium name="Ensembl"/>
        </authorList>
    </citation>
    <scope>IDENTIFICATION</scope>
</reference>
<name>A0AAY3ZYT0_9TELE</name>
<dbReference type="GO" id="GO:0006357">
    <property type="term" value="P:regulation of transcription by RNA polymerase II"/>
    <property type="evidence" value="ECO:0007669"/>
    <property type="project" value="TreeGrafter"/>
</dbReference>
<dbReference type="GO" id="GO:0006979">
    <property type="term" value="P:response to oxidative stress"/>
    <property type="evidence" value="ECO:0007669"/>
    <property type="project" value="TreeGrafter"/>
</dbReference>
<dbReference type="Pfam" id="PF07534">
    <property type="entry name" value="TLD"/>
    <property type="match status" value="1"/>
</dbReference>
<dbReference type="Proteomes" id="UP000694580">
    <property type="component" value="Chromosome 5"/>
</dbReference>
<feature type="domain" description="TLDc" evidence="1">
    <location>
        <begin position="1"/>
        <end position="119"/>
    </location>
</feature>
<dbReference type="PANTHER" id="PTHR23354">
    <property type="entry name" value="NUCLEOLAR PROTEIN 7/ESTROGEN RECEPTOR COACTIVATOR-RELATED"/>
    <property type="match status" value="1"/>
</dbReference>
<accession>A0AAY3ZYT0</accession>
<evidence type="ECO:0000313" key="3">
    <source>
        <dbReference type="Proteomes" id="UP000694580"/>
    </source>
</evidence>
<dbReference type="InterPro" id="IPR006571">
    <property type="entry name" value="TLDc_dom"/>
</dbReference>
<reference evidence="2 3" key="1">
    <citation type="submission" date="2020-06" db="EMBL/GenBank/DDBJ databases">
        <authorList>
            <consortium name="Wellcome Sanger Institute Data Sharing"/>
        </authorList>
    </citation>
    <scope>NUCLEOTIDE SEQUENCE [LARGE SCALE GENOMIC DNA]</scope>
</reference>
<dbReference type="PANTHER" id="PTHR23354:SF68">
    <property type="entry name" value="NUCLEAR RECEPTOR COACTIVATOR 7"/>
    <property type="match status" value="1"/>
</dbReference>
<dbReference type="GO" id="GO:0005634">
    <property type="term" value="C:nucleus"/>
    <property type="evidence" value="ECO:0007669"/>
    <property type="project" value="TreeGrafter"/>
</dbReference>
<keyword evidence="3" id="KW-1185">Reference proteome</keyword>
<dbReference type="SMART" id="SM00584">
    <property type="entry name" value="TLDc"/>
    <property type="match status" value="1"/>
</dbReference>